<comment type="subcellular location">
    <subcellularLocation>
        <location evidence="1">Cell envelope</location>
    </subcellularLocation>
</comment>
<organism evidence="9 10">
    <name type="scientific">Urochloa decumbens</name>
    <dbReference type="NCBI Taxonomy" id="240449"/>
    <lineage>
        <taxon>Eukaryota</taxon>
        <taxon>Viridiplantae</taxon>
        <taxon>Streptophyta</taxon>
        <taxon>Embryophyta</taxon>
        <taxon>Tracheophyta</taxon>
        <taxon>Spermatophyta</taxon>
        <taxon>Magnoliopsida</taxon>
        <taxon>Liliopsida</taxon>
        <taxon>Poales</taxon>
        <taxon>Poaceae</taxon>
        <taxon>PACMAD clade</taxon>
        <taxon>Panicoideae</taxon>
        <taxon>Panicodae</taxon>
        <taxon>Paniceae</taxon>
        <taxon>Melinidinae</taxon>
        <taxon>Urochloa</taxon>
    </lineage>
</organism>
<name>A0ABC9BN40_9POAL</name>
<protein>
    <recommendedName>
        <fullName evidence="8">Leucine-rich repeat-containing N-terminal plant-type domain-containing protein</fullName>
    </recommendedName>
</protein>
<comment type="similarity">
    <text evidence="6">Belongs to the polygalacturonase-inhibiting protein family.</text>
</comment>
<accession>A0ABC9BN40</accession>
<dbReference type="AlphaFoldDB" id="A0ABC9BN40"/>
<dbReference type="Proteomes" id="UP001497457">
    <property type="component" value="Chromosome 26rd"/>
</dbReference>
<dbReference type="FunFam" id="3.80.10.10:FF:000041">
    <property type="entry name" value="LRR receptor-like serine/threonine-protein kinase ERECTA"/>
    <property type="match status" value="1"/>
</dbReference>
<feature type="domain" description="Leucine-rich repeat-containing N-terminal plant-type" evidence="8">
    <location>
        <begin position="34"/>
        <end position="66"/>
    </location>
</feature>
<keyword evidence="2" id="KW-0433">Leucine-rich repeat</keyword>
<evidence type="ECO:0000313" key="9">
    <source>
        <dbReference type="EMBL" id="CAL5001291.1"/>
    </source>
</evidence>
<dbReference type="InterPro" id="IPR013210">
    <property type="entry name" value="LRR_N_plant-typ"/>
</dbReference>
<dbReference type="SUPFAM" id="SSF52058">
    <property type="entry name" value="L domain-like"/>
    <property type="match status" value="1"/>
</dbReference>
<evidence type="ECO:0000259" key="8">
    <source>
        <dbReference type="Pfam" id="PF08263"/>
    </source>
</evidence>
<dbReference type="Pfam" id="PF00560">
    <property type="entry name" value="LRR_1"/>
    <property type="match status" value="3"/>
</dbReference>
<dbReference type="Gene3D" id="3.80.10.10">
    <property type="entry name" value="Ribonuclease Inhibitor"/>
    <property type="match status" value="1"/>
</dbReference>
<evidence type="ECO:0000256" key="4">
    <source>
        <dbReference type="ARBA" id="ARBA00022737"/>
    </source>
</evidence>
<evidence type="ECO:0000256" key="5">
    <source>
        <dbReference type="ARBA" id="ARBA00023180"/>
    </source>
</evidence>
<sequence>MAHSSLPISTLLLILFLMLVTNAFVLPSAMACDSSDLAALLKIKKQLGNPPDLSKWLPNTDCCTWLQGLQCSETDGRVNLVSLFDMNVTAPVPSALGDLPMLETIQLRTSPGLYGPIPSTLAKLSHLVLLQISDSSVSGPIPEFLLKMNLSALALTNSKLTGPIPQFLSHIPNLRYINLSGNKLTGSIPPGLLHASFRVLILSNNHLTGEIPGDYGNEDIDTIDLSRNQLTGDPSFLFNATKPTTKIDLSWNKLEFDMTQIRFPYHITYLDLSHNHIKGGVAKSLRDINLEYFNVSYNELCGEIPSGRFMTSHGADSYVHNKCLCGTPLPPCKK</sequence>
<dbReference type="InterPro" id="IPR001611">
    <property type="entry name" value="Leu-rich_rpt"/>
</dbReference>
<evidence type="ECO:0000256" key="6">
    <source>
        <dbReference type="ARBA" id="ARBA00038043"/>
    </source>
</evidence>
<dbReference type="InterPro" id="IPR051848">
    <property type="entry name" value="PGIP"/>
</dbReference>
<keyword evidence="4" id="KW-0677">Repeat</keyword>
<evidence type="ECO:0000256" key="3">
    <source>
        <dbReference type="ARBA" id="ARBA00022729"/>
    </source>
</evidence>
<dbReference type="PANTHER" id="PTHR48059">
    <property type="entry name" value="POLYGALACTURONASE INHIBITOR 1"/>
    <property type="match status" value="1"/>
</dbReference>
<reference evidence="10" key="1">
    <citation type="submission" date="2024-06" db="EMBL/GenBank/DDBJ databases">
        <authorList>
            <person name="Ryan C."/>
        </authorList>
    </citation>
    <scope>NUCLEOTIDE SEQUENCE [LARGE SCALE GENOMIC DNA]</scope>
</reference>
<keyword evidence="3 7" id="KW-0732">Signal</keyword>
<evidence type="ECO:0000313" key="10">
    <source>
        <dbReference type="Proteomes" id="UP001497457"/>
    </source>
</evidence>
<reference evidence="9 10" key="2">
    <citation type="submission" date="2024-10" db="EMBL/GenBank/DDBJ databases">
        <authorList>
            <person name="Ryan C."/>
        </authorList>
    </citation>
    <scope>NUCLEOTIDE SEQUENCE [LARGE SCALE GENOMIC DNA]</scope>
</reference>
<dbReference type="EMBL" id="OZ075136">
    <property type="protein sequence ID" value="CAL5001291.1"/>
    <property type="molecule type" value="Genomic_DNA"/>
</dbReference>
<dbReference type="PANTHER" id="PTHR48059:SF23">
    <property type="entry name" value="LEUCINE-RICH REPEAT-CONTAINING N-TERMINAL PLANT-TYPE DOMAIN-CONTAINING PROTEIN"/>
    <property type="match status" value="1"/>
</dbReference>
<evidence type="ECO:0000256" key="2">
    <source>
        <dbReference type="ARBA" id="ARBA00022614"/>
    </source>
</evidence>
<gene>
    <name evidence="9" type="ORF">URODEC1_LOCUS65302</name>
</gene>
<dbReference type="Pfam" id="PF13516">
    <property type="entry name" value="LRR_6"/>
    <property type="match status" value="1"/>
</dbReference>
<evidence type="ECO:0000256" key="7">
    <source>
        <dbReference type="SAM" id="SignalP"/>
    </source>
</evidence>
<evidence type="ECO:0000256" key="1">
    <source>
        <dbReference type="ARBA" id="ARBA00004196"/>
    </source>
</evidence>
<keyword evidence="5" id="KW-0325">Glycoprotein</keyword>
<feature type="chain" id="PRO_5044794272" description="Leucine-rich repeat-containing N-terminal plant-type domain-containing protein" evidence="7">
    <location>
        <begin position="24"/>
        <end position="334"/>
    </location>
</feature>
<dbReference type="Pfam" id="PF08263">
    <property type="entry name" value="LRRNT_2"/>
    <property type="match status" value="1"/>
</dbReference>
<proteinExistence type="inferred from homology"/>
<keyword evidence="10" id="KW-1185">Reference proteome</keyword>
<feature type="signal peptide" evidence="7">
    <location>
        <begin position="1"/>
        <end position="23"/>
    </location>
</feature>
<dbReference type="InterPro" id="IPR032675">
    <property type="entry name" value="LRR_dom_sf"/>
</dbReference>